<dbReference type="Proteomes" id="UP000002069">
    <property type="component" value="Chromosome"/>
</dbReference>
<keyword evidence="2" id="KW-1185">Reference proteome</keyword>
<dbReference type="EMBL" id="FN543093">
    <property type="protein sequence ID" value="CBA31701.1"/>
    <property type="molecule type" value="Genomic_DNA"/>
</dbReference>
<evidence type="ECO:0000313" key="1">
    <source>
        <dbReference type="EMBL" id="CBA31701.1"/>
    </source>
</evidence>
<dbReference type="AlphaFoldDB" id="C9XUL3"/>
<reference evidence="1 2" key="1">
    <citation type="journal article" date="2010" name="J. Bacteriol.">
        <title>Complete Genome Sequence of Cronobacter turicensis LMG 23827, a foodborne pathogen causing deaths in neonates.</title>
        <authorList>
            <person name="Stephan R."/>
            <person name="Lehner A."/>
            <person name="Tischler P."/>
            <person name="Rattei T."/>
        </authorList>
    </citation>
    <scope>NUCLEOTIDE SEQUENCE [LARGE SCALE GENOMIC DNA]</scope>
    <source>
        <strain evidence="2">DSM 18703 / CCUG 55852 / LMG 23827 / z3032</strain>
    </source>
</reference>
<organism evidence="1 2">
    <name type="scientific">Cronobacter turicensis (strain DSM 18703 / CCUG 55852 / LMG 23827 / z3032)</name>
    <dbReference type="NCBI Taxonomy" id="693216"/>
    <lineage>
        <taxon>Bacteria</taxon>
        <taxon>Pseudomonadati</taxon>
        <taxon>Pseudomonadota</taxon>
        <taxon>Gammaproteobacteria</taxon>
        <taxon>Enterobacterales</taxon>
        <taxon>Enterobacteriaceae</taxon>
        <taxon>Cronobacter</taxon>
    </lineage>
</organism>
<name>C9XUL3_CROTZ</name>
<accession>C9XUL3</accession>
<evidence type="ECO:0000313" key="2">
    <source>
        <dbReference type="Proteomes" id="UP000002069"/>
    </source>
</evidence>
<proteinExistence type="predicted"/>
<dbReference type="HOGENOM" id="CLU_3222051_0_0_6"/>
<sequence length="44" mass="5059">MSTLLASRAGRLSIFVKFCEKRHFTRSNRASARLRAYRGAEFPV</sequence>
<dbReference type="KEGG" id="ctu:CTU_25490"/>
<gene>
    <name evidence="1" type="ordered locus">Ctu_25490</name>
</gene>
<protein>
    <submittedName>
        <fullName evidence="1">Uncharacterized protein</fullName>
    </submittedName>
</protein>
<reference evidence="2" key="2">
    <citation type="journal article" date="2011" name="J. Bacteriol.">
        <title>Complete genome sequence of Cronobacter turicensis LMG 23827, a food-borne pathogen causing deaths in neonates.</title>
        <authorList>
            <person name="Stephan R."/>
            <person name="Lehner A."/>
            <person name="Tischler P."/>
            <person name="Rattei T."/>
        </authorList>
    </citation>
    <scope>NUCLEOTIDE SEQUENCE [LARGE SCALE GENOMIC DNA]</scope>
    <source>
        <strain evidence="2">DSM 18703 / CCUG 55852 / LMG 23827 / z3032</strain>
    </source>
</reference>